<evidence type="ECO:0000256" key="1">
    <source>
        <dbReference type="ARBA" id="ARBA00004651"/>
    </source>
</evidence>
<dbReference type="AlphaFoldDB" id="A0A433Q578"/>
<keyword evidence="13" id="KW-1185">Reference proteome</keyword>
<comment type="caution">
    <text evidence="12">The sequence shown here is derived from an EMBL/GenBank/DDBJ whole genome shotgun (WGS) entry which is preliminary data.</text>
</comment>
<evidence type="ECO:0000313" key="12">
    <source>
        <dbReference type="EMBL" id="RUS24933.1"/>
    </source>
</evidence>
<keyword evidence="6 10" id="KW-1133">Transmembrane helix</keyword>
<dbReference type="InterPro" id="IPR001452">
    <property type="entry name" value="SH3_domain"/>
</dbReference>
<feature type="non-terminal residue" evidence="12">
    <location>
        <position position="257"/>
    </location>
</feature>
<dbReference type="PRINTS" id="PR00452">
    <property type="entry name" value="SH3DOMAIN"/>
</dbReference>
<dbReference type="SUPFAM" id="SSF50044">
    <property type="entry name" value="SH3-domain"/>
    <property type="match status" value="1"/>
</dbReference>
<sequence length="257" mass="28209">FDPYANHFLSFLPPFPHKKIIGFLAISITQLTSQLTYNVNSIWSSLQAAAAGGIFILIVHFTWMIVFGSSDDSAIAQLVGGWSVMGKSAQQQQPISQPGSGQFQPGYAAPQAIQMGPVGVPMGAGNIPDIGNTVVVSPNAQYAYKAHALYACKLMVWLLLMFQEGMLVWEKANICEIEVENKRSVDTLFLTRIYILIFLCFALRSDDANVEDPNELSFVKGETLEIVDNKGKWWQARKANGQVGIAPSNYQQTEGST</sequence>
<feature type="transmembrane region" description="Helical" evidence="10">
    <location>
        <begin position="20"/>
        <end position="39"/>
    </location>
</feature>
<evidence type="ECO:0000256" key="8">
    <source>
        <dbReference type="ARBA" id="ARBA00023136"/>
    </source>
</evidence>
<dbReference type="EMBL" id="RBNJ01014516">
    <property type="protein sequence ID" value="RUS24933.1"/>
    <property type="molecule type" value="Genomic_DNA"/>
</dbReference>
<reference evidence="12 13" key="1">
    <citation type="journal article" date="2018" name="New Phytol.">
        <title>Phylogenomics of Endogonaceae and evolution of mycorrhizas within Mucoromycota.</title>
        <authorList>
            <person name="Chang Y."/>
            <person name="Desiro A."/>
            <person name="Na H."/>
            <person name="Sandor L."/>
            <person name="Lipzen A."/>
            <person name="Clum A."/>
            <person name="Barry K."/>
            <person name="Grigoriev I.V."/>
            <person name="Martin F.M."/>
            <person name="Stajich J.E."/>
            <person name="Smith M.E."/>
            <person name="Bonito G."/>
            <person name="Spatafora J.W."/>
        </authorList>
    </citation>
    <scope>NUCLEOTIDE SEQUENCE [LARGE SCALE GENOMIC DNA]</scope>
    <source>
        <strain evidence="12 13">AD002</strain>
    </source>
</reference>
<gene>
    <name evidence="12" type="ORF">BC938DRAFT_472878</name>
</gene>
<dbReference type="InterPro" id="IPR035522">
    <property type="entry name" value="Sho1_SH3"/>
</dbReference>
<dbReference type="SMART" id="SM00326">
    <property type="entry name" value="SH3"/>
    <property type="match status" value="1"/>
</dbReference>
<evidence type="ECO:0000256" key="9">
    <source>
        <dbReference type="PROSITE-ProRule" id="PRU00192"/>
    </source>
</evidence>
<keyword evidence="3 9" id="KW-0728">SH3 domain</keyword>
<comment type="similarity">
    <text evidence="2">Belongs to the SHO1 family.</text>
</comment>
<dbReference type="PROSITE" id="PS50002">
    <property type="entry name" value="SH3"/>
    <property type="match status" value="1"/>
</dbReference>
<evidence type="ECO:0000256" key="5">
    <source>
        <dbReference type="ARBA" id="ARBA00022692"/>
    </source>
</evidence>
<feature type="non-terminal residue" evidence="12">
    <location>
        <position position="1"/>
    </location>
</feature>
<dbReference type="InterPro" id="IPR036028">
    <property type="entry name" value="SH3-like_dom_sf"/>
</dbReference>
<protein>
    <recommendedName>
        <fullName evidence="11">SH3 domain-containing protein</fullName>
    </recommendedName>
</protein>
<dbReference type="CDD" id="cd11855">
    <property type="entry name" value="SH3_Sho1p"/>
    <property type="match status" value="1"/>
</dbReference>
<evidence type="ECO:0000256" key="7">
    <source>
        <dbReference type="ARBA" id="ARBA00023016"/>
    </source>
</evidence>
<feature type="transmembrane region" description="Helical" evidence="10">
    <location>
        <begin position="46"/>
        <end position="66"/>
    </location>
</feature>
<organism evidence="12 13">
    <name type="scientific">Jimgerdemannia flammicorona</name>
    <dbReference type="NCBI Taxonomy" id="994334"/>
    <lineage>
        <taxon>Eukaryota</taxon>
        <taxon>Fungi</taxon>
        <taxon>Fungi incertae sedis</taxon>
        <taxon>Mucoromycota</taxon>
        <taxon>Mucoromycotina</taxon>
        <taxon>Endogonomycetes</taxon>
        <taxon>Endogonales</taxon>
        <taxon>Endogonaceae</taxon>
        <taxon>Jimgerdemannia</taxon>
    </lineage>
</organism>
<evidence type="ECO:0000256" key="4">
    <source>
        <dbReference type="ARBA" id="ARBA00022475"/>
    </source>
</evidence>
<dbReference type="GO" id="GO:0005886">
    <property type="term" value="C:plasma membrane"/>
    <property type="evidence" value="ECO:0007669"/>
    <property type="project" value="UniProtKB-SubCell"/>
</dbReference>
<keyword evidence="8 10" id="KW-0472">Membrane</keyword>
<dbReference type="Pfam" id="PF00018">
    <property type="entry name" value="SH3_1"/>
    <property type="match status" value="1"/>
</dbReference>
<name>A0A433Q578_9FUNG</name>
<dbReference type="Gene3D" id="2.30.30.40">
    <property type="entry name" value="SH3 Domains"/>
    <property type="match status" value="1"/>
</dbReference>
<evidence type="ECO:0000256" key="6">
    <source>
        <dbReference type="ARBA" id="ARBA00022989"/>
    </source>
</evidence>
<comment type="subcellular location">
    <subcellularLocation>
        <location evidence="1">Cell membrane</location>
        <topology evidence="1">Multi-pass membrane protein</topology>
    </subcellularLocation>
</comment>
<evidence type="ECO:0000259" key="11">
    <source>
        <dbReference type="PROSITE" id="PS50002"/>
    </source>
</evidence>
<keyword evidence="7" id="KW-0346">Stress response</keyword>
<evidence type="ECO:0000256" key="2">
    <source>
        <dbReference type="ARBA" id="ARBA00009739"/>
    </source>
</evidence>
<evidence type="ECO:0000256" key="3">
    <source>
        <dbReference type="ARBA" id="ARBA00022443"/>
    </source>
</evidence>
<evidence type="ECO:0000256" key="10">
    <source>
        <dbReference type="SAM" id="Phobius"/>
    </source>
</evidence>
<evidence type="ECO:0000313" key="13">
    <source>
        <dbReference type="Proteomes" id="UP000274822"/>
    </source>
</evidence>
<accession>A0A433Q578</accession>
<dbReference type="Proteomes" id="UP000274822">
    <property type="component" value="Unassembled WGS sequence"/>
</dbReference>
<feature type="domain" description="SH3" evidence="11">
    <location>
        <begin position="195"/>
        <end position="256"/>
    </location>
</feature>
<keyword evidence="5 10" id="KW-0812">Transmembrane</keyword>
<proteinExistence type="inferred from homology"/>
<keyword evidence="4" id="KW-1003">Cell membrane</keyword>